<gene>
    <name evidence="5" type="ORF">BN1723_007569</name>
</gene>
<dbReference type="Pfam" id="PF24513">
    <property type="entry name" value="DUF7593"/>
    <property type="match status" value="1"/>
</dbReference>
<evidence type="ECO:0000256" key="3">
    <source>
        <dbReference type="SAM" id="MobiDB-lite"/>
    </source>
</evidence>
<dbReference type="Pfam" id="PF16897">
    <property type="entry name" value="MMR_HSR1_Xtn"/>
    <property type="match status" value="1"/>
</dbReference>
<dbReference type="CDD" id="cd17230">
    <property type="entry name" value="TGS_DRG1"/>
    <property type="match status" value="1"/>
</dbReference>
<evidence type="ECO:0000256" key="2">
    <source>
        <dbReference type="ARBA" id="ARBA00023134"/>
    </source>
</evidence>
<dbReference type="PROSITE" id="PS51880">
    <property type="entry name" value="TGS"/>
    <property type="match status" value="1"/>
</dbReference>
<feature type="compositionally biased region" description="Basic and acidic residues" evidence="3">
    <location>
        <begin position="120"/>
        <end position="129"/>
    </location>
</feature>
<dbReference type="GO" id="GO:0005525">
    <property type="term" value="F:GTP binding"/>
    <property type="evidence" value="ECO:0007669"/>
    <property type="project" value="UniProtKB-KW"/>
</dbReference>
<dbReference type="EMBL" id="CVQI01036606">
    <property type="protein sequence ID" value="CRK47472.1"/>
    <property type="molecule type" value="Genomic_DNA"/>
</dbReference>
<dbReference type="SUPFAM" id="SSF81271">
    <property type="entry name" value="TGS-like"/>
    <property type="match status" value="1"/>
</dbReference>
<dbReference type="InterPro" id="IPR027417">
    <property type="entry name" value="P-loop_NTPase"/>
</dbReference>
<keyword evidence="2" id="KW-0342">GTP-binding</keyword>
<accession>A0A0G4NLZ0</accession>
<feature type="compositionally biased region" description="Basic and acidic residues" evidence="3">
    <location>
        <begin position="321"/>
        <end position="369"/>
    </location>
</feature>
<dbReference type="Pfam" id="PF02824">
    <property type="entry name" value="TGS"/>
    <property type="match status" value="1"/>
</dbReference>
<sequence>MVSTTSSVKDPASPRDPKHDETAERPKPELLTEKYHDRTKALKRDESRERLPGSGEPPSKRHRSSVTPPHSNKSDRDSAEGPAKRRRLDTEGKERRQRAADSADERSRSTQDGSAKPKTSLRETDDDGQRTTLKPNSDTDSHRKDHTRHSDSDKSSIHVKSEDVDVDMRDAPPPKAPKELDDEKRRRDADVEAKDARRREERQKEADKKRRDEREAREREAEKQRLVEEEEAKQRLEEEKRRKAREEKRRQVEEEKLRKAEEDKRIAEALAEEERLKREAEAKEAEEKKQREEAEAQRLRDEAERKRIEDEKRKRKEEEEEKQREEERVRQEKLAREAAEQARREKEEQARKALEDQERREREDRDRLEREAHEAALRQAREDEERKRRALELPPLLRWLEQCADPCTLDIASRFQHIQGVRYDTVRPEAVGTPEGRAQWLFNFQVALILGEKDLRLGKYPSWERLLVSDLAKPDLVKRAFWRLEADQYALTSHKYRDLGAELPNYYGEGQDASVVGSSVLGELRRDAQAKFLKMDMFLIKLSDLLSVIPTIAHLQDFRLSVEYREIPEDEAQELAFQTPRRYRQDPGSERFMGFAPRSTYYVNGQKVGEDLPGLAATSKVPFPDHERRVPRRNGLIETELEGFGIRINKSPPNITFKKKEKGGLNITNTVPLNNISHEEIKAVMNEYKINSADISIRCDATIDDVIDILEAKSRSYIPVVYVLNKIDAISIEELDLLYRIPNAVPISSEHGWNVDELMEAMWDKLNLVRVYTKPKGRMPDYSQPVVLRSNRCTVEDFCNAIHRTIVEQFKNAIVYGKSCKHQPQRVGLSHELADEDIVTIVKR</sequence>
<dbReference type="InterPro" id="IPR012676">
    <property type="entry name" value="TGS-like"/>
</dbReference>
<dbReference type="Gene3D" id="6.10.140.1070">
    <property type="match status" value="1"/>
</dbReference>
<evidence type="ECO:0000313" key="5">
    <source>
        <dbReference type="EMBL" id="CRK47472.1"/>
    </source>
</evidence>
<dbReference type="AlphaFoldDB" id="A0A0G4NLZ0"/>
<dbReference type="FunFam" id="3.10.20.30:FF:000003">
    <property type="entry name" value="Developmentally-regulated GTP-binding protein 1"/>
    <property type="match status" value="1"/>
</dbReference>
<protein>
    <recommendedName>
        <fullName evidence="4">TGS domain-containing protein</fullName>
    </recommendedName>
</protein>
<dbReference type="InterPro" id="IPR056015">
    <property type="entry name" value="DUF7593"/>
</dbReference>
<name>A0A0G4NLZ0_VERLO</name>
<feature type="compositionally biased region" description="Basic and acidic residues" evidence="3">
    <location>
        <begin position="137"/>
        <end position="312"/>
    </location>
</feature>
<dbReference type="InterPro" id="IPR004095">
    <property type="entry name" value="TGS"/>
</dbReference>
<organism evidence="5 6">
    <name type="scientific">Verticillium longisporum</name>
    <name type="common">Verticillium dahliae var. longisporum</name>
    <dbReference type="NCBI Taxonomy" id="100787"/>
    <lineage>
        <taxon>Eukaryota</taxon>
        <taxon>Fungi</taxon>
        <taxon>Dikarya</taxon>
        <taxon>Ascomycota</taxon>
        <taxon>Pezizomycotina</taxon>
        <taxon>Sordariomycetes</taxon>
        <taxon>Hypocreomycetidae</taxon>
        <taxon>Glomerellales</taxon>
        <taxon>Plectosphaerellaceae</taxon>
        <taxon>Verticillium</taxon>
    </lineage>
</organism>
<evidence type="ECO:0000256" key="1">
    <source>
        <dbReference type="ARBA" id="ARBA00022741"/>
    </source>
</evidence>
<feature type="compositionally biased region" description="Basic and acidic residues" evidence="3">
    <location>
        <begin position="72"/>
        <end position="109"/>
    </location>
</feature>
<dbReference type="Proteomes" id="UP000045706">
    <property type="component" value="Unassembled WGS sequence"/>
</dbReference>
<feature type="compositionally biased region" description="Basic and acidic residues" evidence="3">
    <location>
        <begin position="12"/>
        <end position="51"/>
    </location>
</feature>
<keyword evidence="1" id="KW-0547">Nucleotide-binding</keyword>
<proteinExistence type="predicted"/>
<dbReference type="InterPro" id="IPR012675">
    <property type="entry name" value="Beta-grasp_dom_sf"/>
</dbReference>
<dbReference type="SUPFAM" id="SSF52540">
    <property type="entry name" value="P-loop containing nucleoside triphosphate hydrolases"/>
    <property type="match status" value="1"/>
</dbReference>
<dbReference type="PANTHER" id="PTHR43127">
    <property type="entry name" value="DEVELOPMENTALLY-REGULATED GTP-BINDING PROTEIN 2"/>
    <property type="match status" value="1"/>
</dbReference>
<dbReference type="Gene3D" id="3.10.20.30">
    <property type="match status" value="1"/>
</dbReference>
<dbReference type="InterPro" id="IPR031662">
    <property type="entry name" value="GTP-binding_2"/>
</dbReference>
<dbReference type="GO" id="GO:1903833">
    <property type="term" value="P:positive regulation of cellular response to amino acid starvation"/>
    <property type="evidence" value="ECO:0007669"/>
    <property type="project" value="UniProtKB-ARBA"/>
</dbReference>
<dbReference type="GO" id="GO:0003924">
    <property type="term" value="F:GTPase activity"/>
    <property type="evidence" value="ECO:0007669"/>
    <property type="project" value="InterPro"/>
</dbReference>
<feature type="region of interest" description="Disordered" evidence="3">
    <location>
        <begin position="1"/>
        <end position="369"/>
    </location>
</feature>
<reference evidence="6" key="1">
    <citation type="submission" date="2015-05" db="EMBL/GenBank/DDBJ databases">
        <authorList>
            <person name="Fogelqvist Johan"/>
        </authorList>
    </citation>
    <scope>NUCLEOTIDE SEQUENCE [LARGE SCALE GENOMIC DNA]</scope>
</reference>
<dbReference type="InterPro" id="IPR045001">
    <property type="entry name" value="DRG"/>
</dbReference>
<evidence type="ECO:0000313" key="6">
    <source>
        <dbReference type="Proteomes" id="UP000045706"/>
    </source>
</evidence>
<feature type="domain" description="TGS" evidence="4">
    <location>
        <begin position="767"/>
        <end position="843"/>
    </location>
</feature>
<evidence type="ECO:0000259" key="4">
    <source>
        <dbReference type="PROSITE" id="PS51880"/>
    </source>
</evidence>